<keyword evidence="5" id="KW-0336">GPI-anchor</keyword>
<evidence type="ECO:0000256" key="14">
    <source>
        <dbReference type="PIRSR" id="PIRSR601952-2"/>
    </source>
</evidence>
<feature type="binding site" evidence="14">
    <location>
        <position position="481"/>
    </location>
    <ligand>
        <name>Zn(2+)</name>
        <dbReference type="ChEBI" id="CHEBI:29105"/>
        <label>2</label>
    </ligand>
</feature>
<dbReference type="AlphaFoldDB" id="A0A226DMP1"/>
<dbReference type="GO" id="GO:0046872">
    <property type="term" value="F:metal ion binding"/>
    <property type="evidence" value="ECO:0007669"/>
    <property type="project" value="UniProtKB-KW"/>
</dbReference>
<evidence type="ECO:0000256" key="10">
    <source>
        <dbReference type="ARBA" id="ARBA00023136"/>
    </source>
</evidence>
<dbReference type="OMA" id="AMWETIE"/>
<evidence type="ECO:0000256" key="8">
    <source>
        <dbReference type="ARBA" id="ARBA00022833"/>
    </source>
</evidence>
<comment type="cofactor">
    <cofactor evidence="14">
        <name>Zn(2+)</name>
        <dbReference type="ChEBI" id="CHEBI:29105"/>
    </cofactor>
    <text evidence="14">Binds 2 Zn(2+) ions.</text>
</comment>
<feature type="binding site" evidence="14">
    <location>
        <position position="356"/>
    </location>
    <ligand>
        <name>Mg(2+)</name>
        <dbReference type="ChEBI" id="CHEBI:18420"/>
    </ligand>
</feature>
<feature type="binding site" evidence="14">
    <location>
        <position position="361"/>
    </location>
    <ligand>
        <name>Zn(2+)</name>
        <dbReference type="ChEBI" id="CHEBI:29105"/>
        <label>2</label>
    </ligand>
</feature>
<protein>
    <recommendedName>
        <fullName evidence="3 16">Alkaline phosphatase</fullName>
        <ecNumber evidence="3 16">3.1.3.1</ecNumber>
    </recommendedName>
</protein>
<organism evidence="18 19">
    <name type="scientific">Folsomia candida</name>
    <name type="common">Springtail</name>
    <dbReference type="NCBI Taxonomy" id="158441"/>
    <lineage>
        <taxon>Eukaryota</taxon>
        <taxon>Metazoa</taxon>
        <taxon>Ecdysozoa</taxon>
        <taxon>Arthropoda</taxon>
        <taxon>Hexapoda</taxon>
        <taxon>Collembola</taxon>
        <taxon>Entomobryomorpha</taxon>
        <taxon>Isotomoidea</taxon>
        <taxon>Isotomidae</taxon>
        <taxon>Proisotominae</taxon>
        <taxon>Folsomia</taxon>
    </lineage>
</organism>
<evidence type="ECO:0000313" key="18">
    <source>
        <dbReference type="EMBL" id="OXA46483.1"/>
    </source>
</evidence>
<evidence type="ECO:0000256" key="3">
    <source>
        <dbReference type="ARBA" id="ARBA00012647"/>
    </source>
</evidence>
<keyword evidence="9 14" id="KW-0460">Magnesium</keyword>
<feature type="binding site" evidence="14">
    <location>
        <position position="196"/>
    </location>
    <ligand>
        <name>Mg(2+)</name>
        <dbReference type="ChEBI" id="CHEBI:18420"/>
    </ligand>
</feature>
<proteinExistence type="inferred from homology"/>
<evidence type="ECO:0000256" key="5">
    <source>
        <dbReference type="ARBA" id="ARBA00022622"/>
    </source>
</evidence>
<dbReference type="STRING" id="158441.A0A226DMP1"/>
<evidence type="ECO:0000256" key="7">
    <source>
        <dbReference type="ARBA" id="ARBA00022801"/>
    </source>
</evidence>
<feature type="binding site" evidence="14">
    <location>
        <position position="365"/>
    </location>
    <ligand>
        <name>Zn(2+)</name>
        <dbReference type="ChEBI" id="CHEBI:29105"/>
        <label>2</label>
    </ligand>
</feature>
<evidence type="ECO:0000256" key="2">
    <source>
        <dbReference type="ARBA" id="ARBA00005984"/>
    </source>
</evidence>
<dbReference type="PROSITE" id="PS00123">
    <property type="entry name" value="ALKALINE_PHOSPHATASE"/>
    <property type="match status" value="1"/>
</dbReference>
<evidence type="ECO:0000256" key="16">
    <source>
        <dbReference type="RuleBase" id="RU003947"/>
    </source>
</evidence>
<dbReference type="Pfam" id="PF00245">
    <property type="entry name" value="Alk_phosphatase"/>
    <property type="match status" value="1"/>
</dbReference>
<gene>
    <name evidence="18" type="ORF">Fcan01_18607</name>
</gene>
<evidence type="ECO:0000256" key="4">
    <source>
        <dbReference type="ARBA" id="ARBA00022475"/>
    </source>
</evidence>
<feature type="binding site" evidence="14">
    <location>
        <position position="402"/>
    </location>
    <ligand>
        <name>Zn(2+)</name>
        <dbReference type="ChEBI" id="CHEBI:29105"/>
        <label>2</label>
    </ligand>
</feature>
<keyword evidence="19" id="KW-1185">Reference proteome</keyword>
<dbReference type="FunFam" id="3.40.720.10:FF:000008">
    <property type="entry name" value="Alkaline phosphatase"/>
    <property type="match status" value="1"/>
</dbReference>
<feature type="chain" id="PRO_5012511071" description="Alkaline phosphatase" evidence="17">
    <location>
        <begin position="20"/>
        <end position="526"/>
    </location>
</feature>
<dbReference type="GO" id="GO:0004035">
    <property type="term" value="F:alkaline phosphatase activity"/>
    <property type="evidence" value="ECO:0007669"/>
    <property type="project" value="UniProtKB-EC"/>
</dbReference>
<keyword evidence="4" id="KW-1003">Cell membrane</keyword>
<dbReference type="EMBL" id="LNIX01000015">
    <property type="protein sequence ID" value="OXA46483.1"/>
    <property type="molecule type" value="Genomic_DNA"/>
</dbReference>
<evidence type="ECO:0000313" key="19">
    <source>
        <dbReference type="Proteomes" id="UP000198287"/>
    </source>
</evidence>
<keyword evidence="7 16" id="KW-0378">Hydrolase</keyword>
<dbReference type="CDD" id="cd16012">
    <property type="entry name" value="ALP"/>
    <property type="match status" value="1"/>
</dbReference>
<feature type="binding site" evidence="14">
    <location>
        <position position="81"/>
    </location>
    <ligand>
        <name>Zn(2+)</name>
        <dbReference type="ChEBI" id="CHEBI:29105"/>
        <label>2</label>
    </ligand>
</feature>
<feature type="binding site" evidence="14">
    <location>
        <position position="403"/>
    </location>
    <ligand>
        <name>Zn(2+)</name>
        <dbReference type="ChEBI" id="CHEBI:29105"/>
        <label>2</label>
    </ligand>
</feature>
<accession>A0A226DMP1</accession>
<dbReference type="OrthoDB" id="5818554at2759"/>
<sequence>MSSTATVFILCIISQVVLGGNIYSDDHYMHPNFKRHVQNKQDPPFEDAEFWRKNAQDDLAKELLKQPIEAQAKNVILFLGDGMSIPTVTAARIFKGQKVDGLPFGEEGQLHMDTFPFSGTSKTFCMDTQVADSACSATAYLCGTKGRIGTIGVTSNVMIFQCAKQADPANHVSSVLAWAQAQGKSTGIVTTTGVTHASPAGTYAHAAFRSWESDADVRLGLGDPKVCEDIATQLIKREPGININVILGGGRRHFTPFTQNDTEYPDEKGHRLDGVNLIDEWISMKNSSRGRYVSGRDQLLTVDPAETDYLLGLFAPSHVSYYDQQLANNDPTLEEMTEVAIKILSKNPNGFFLFVEGGRIDHSHHNNAPQKAMWETIEFDKAIKKGDDMTEDDDTLIVTTADHSHVMYFAGYPDRGTPIWKHSSDLALDGLPYSTLGYANGGNRNWLDETTNKRHNISQDNMDDLNYNPPVPVPMIDSESHGGDDVAIFAKGPFAHLLTGVHQQSYIPHVIGYAACIGTGAKFCDE</sequence>
<dbReference type="InterPro" id="IPR001952">
    <property type="entry name" value="Alkaline_phosphatase"/>
</dbReference>
<feature type="binding site" evidence="14">
    <location>
        <position position="81"/>
    </location>
    <ligand>
        <name>Mg(2+)</name>
        <dbReference type="ChEBI" id="CHEBI:18420"/>
    </ligand>
</feature>
<keyword evidence="6 14" id="KW-0479">Metal-binding</keyword>
<dbReference type="SUPFAM" id="SSF53649">
    <property type="entry name" value="Alkaline phosphatase-like"/>
    <property type="match status" value="1"/>
</dbReference>
<dbReference type="EC" id="3.1.3.1" evidence="3 16"/>
<feature type="active site" description="Phosphoserine intermediate" evidence="13">
    <location>
        <position position="133"/>
    </location>
</feature>
<feature type="signal peptide" evidence="17">
    <location>
        <begin position="1"/>
        <end position="19"/>
    </location>
</feature>
<dbReference type="GO" id="GO:0098552">
    <property type="term" value="C:side of membrane"/>
    <property type="evidence" value="ECO:0007669"/>
    <property type="project" value="UniProtKB-KW"/>
</dbReference>
<keyword evidence="11" id="KW-0325">Glycoprotein</keyword>
<evidence type="ECO:0000256" key="17">
    <source>
        <dbReference type="SAM" id="SignalP"/>
    </source>
</evidence>
<reference evidence="18 19" key="1">
    <citation type="submission" date="2015-12" db="EMBL/GenBank/DDBJ databases">
        <title>The genome of Folsomia candida.</title>
        <authorList>
            <person name="Faddeeva A."/>
            <person name="Derks M.F."/>
            <person name="Anvar Y."/>
            <person name="Smit S."/>
            <person name="Van Straalen N."/>
            <person name="Roelofs D."/>
        </authorList>
    </citation>
    <scope>NUCLEOTIDE SEQUENCE [LARGE SCALE GENOMIC DNA]</scope>
    <source>
        <strain evidence="18 19">VU population</strain>
        <tissue evidence="18">Whole body</tissue>
    </source>
</reference>
<comment type="catalytic activity">
    <reaction evidence="16">
        <text>a phosphate monoester + H2O = an alcohol + phosphate</text>
        <dbReference type="Rhea" id="RHEA:15017"/>
        <dbReference type="ChEBI" id="CHEBI:15377"/>
        <dbReference type="ChEBI" id="CHEBI:30879"/>
        <dbReference type="ChEBI" id="CHEBI:43474"/>
        <dbReference type="ChEBI" id="CHEBI:67140"/>
        <dbReference type="EC" id="3.1.3.1"/>
    </reaction>
</comment>
<keyword evidence="12" id="KW-0449">Lipoprotein</keyword>
<evidence type="ECO:0000256" key="6">
    <source>
        <dbReference type="ARBA" id="ARBA00022723"/>
    </source>
</evidence>
<evidence type="ECO:0000256" key="1">
    <source>
        <dbReference type="ARBA" id="ARBA00004609"/>
    </source>
</evidence>
<keyword evidence="17" id="KW-0732">Signal</keyword>
<evidence type="ECO:0000256" key="13">
    <source>
        <dbReference type="PIRSR" id="PIRSR601952-1"/>
    </source>
</evidence>
<comment type="cofactor">
    <cofactor evidence="14">
        <name>Mg(2+)</name>
        <dbReference type="ChEBI" id="CHEBI:18420"/>
    </cofactor>
    <text evidence="14">Binds 1 Mg(2+) ion.</text>
</comment>
<dbReference type="PRINTS" id="PR00113">
    <property type="entry name" value="ALKPHPHTASE"/>
</dbReference>
<dbReference type="Proteomes" id="UP000198287">
    <property type="component" value="Unassembled WGS sequence"/>
</dbReference>
<keyword evidence="10" id="KW-0472">Membrane</keyword>
<dbReference type="GO" id="GO:0005886">
    <property type="term" value="C:plasma membrane"/>
    <property type="evidence" value="ECO:0007669"/>
    <property type="project" value="UniProtKB-SubCell"/>
</dbReference>
<feature type="binding site" evidence="14">
    <location>
        <position position="198"/>
    </location>
    <ligand>
        <name>Mg(2+)</name>
        <dbReference type="ChEBI" id="CHEBI:18420"/>
    </ligand>
</feature>
<dbReference type="InterPro" id="IPR018299">
    <property type="entry name" value="Alkaline_phosphatase_AS"/>
</dbReference>
<dbReference type="PANTHER" id="PTHR11596">
    <property type="entry name" value="ALKALINE PHOSPHATASE"/>
    <property type="match status" value="1"/>
</dbReference>
<evidence type="ECO:0000256" key="11">
    <source>
        <dbReference type="ARBA" id="ARBA00023180"/>
    </source>
</evidence>
<name>A0A226DMP1_FOLCA</name>
<comment type="similarity">
    <text evidence="2 15">Belongs to the alkaline phosphatase family.</text>
</comment>
<comment type="subcellular location">
    <subcellularLocation>
        <location evidence="1">Cell membrane</location>
        <topology evidence="1">Lipid-anchor</topology>
        <topology evidence="1">GPI-anchor</topology>
    </subcellularLocation>
</comment>
<dbReference type="SMART" id="SM00098">
    <property type="entry name" value="alkPPc"/>
    <property type="match status" value="1"/>
</dbReference>
<evidence type="ECO:0000256" key="15">
    <source>
        <dbReference type="RuleBase" id="RU003946"/>
    </source>
</evidence>
<dbReference type="Gene3D" id="3.40.720.10">
    <property type="entry name" value="Alkaline Phosphatase, subunit A"/>
    <property type="match status" value="1"/>
</dbReference>
<evidence type="ECO:0000256" key="9">
    <source>
        <dbReference type="ARBA" id="ARBA00022842"/>
    </source>
</evidence>
<dbReference type="PANTHER" id="PTHR11596:SF91">
    <property type="entry name" value="ALKALINE PHOSPHATASE-RELATED"/>
    <property type="match status" value="1"/>
</dbReference>
<dbReference type="InterPro" id="IPR017850">
    <property type="entry name" value="Alkaline_phosphatase_core_sf"/>
</dbReference>
<comment type="caution">
    <text evidence="18">The sequence shown here is derived from an EMBL/GenBank/DDBJ whole genome shotgun (WGS) entry which is preliminary data.</text>
</comment>
<evidence type="ECO:0000256" key="12">
    <source>
        <dbReference type="ARBA" id="ARBA00023288"/>
    </source>
</evidence>
<keyword evidence="8 14" id="KW-0862">Zinc</keyword>